<name>A0A0J6FBJ7_COCPO</name>
<protein>
    <submittedName>
        <fullName evidence="2">Uncharacterized protein</fullName>
    </submittedName>
</protein>
<evidence type="ECO:0000256" key="1">
    <source>
        <dbReference type="SAM" id="MobiDB-lite"/>
    </source>
</evidence>
<dbReference type="OrthoDB" id="5346621at2759"/>
<accession>A0A0J6FBJ7</accession>
<dbReference type="AlphaFoldDB" id="A0A0J6FBJ7"/>
<evidence type="ECO:0000313" key="2">
    <source>
        <dbReference type="EMBL" id="KMM67603.1"/>
    </source>
</evidence>
<sequence length="173" mass="18510">MVHPEPDRIQTGIANDAPVNRLLLPSASLLDTQFTRAPLGFSYMLEQGLTVESGIPLTKRSPWSQNISAQSIPRLAKSGLTCKFASLDKAPGLASKVDSGSVQRSSDRNRGDPHPTTKTGDPYHASITLGIKGKDRVVSAHVYPNGTVKFSKDYGQVKVDADPDAPEGESALK</sequence>
<reference evidence="3" key="3">
    <citation type="journal article" date="2010" name="Genome Res.">
        <title>Population genomic sequencing of Coccidioides fungi reveals recent hybridization and transposon control.</title>
        <authorList>
            <person name="Neafsey D.E."/>
            <person name="Barker B.M."/>
            <person name="Sharpton T.J."/>
            <person name="Stajich J.E."/>
            <person name="Park D.J."/>
            <person name="Whiston E."/>
            <person name="Hung C.-Y."/>
            <person name="McMahan C."/>
            <person name="White J."/>
            <person name="Sykes S."/>
            <person name="Heiman D."/>
            <person name="Young S."/>
            <person name="Zeng Q."/>
            <person name="Abouelleil A."/>
            <person name="Aftuck L."/>
            <person name="Bessette D."/>
            <person name="Brown A."/>
            <person name="FitzGerald M."/>
            <person name="Lui A."/>
            <person name="Macdonald J.P."/>
            <person name="Priest M."/>
            <person name="Orbach M.J."/>
            <person name="Galgiani J.N."/>
            <person name="Kirkland T.N."/>
            <person name="Cole G.T."/>
            <person name="Birren B.W."/>
            <person name="Henn M.R."/>
            <person name="Taylor J.W."/>
            <person name="Rounsley S.D."/>
        </authorList>
    </citation>
    <scope>NUCLEOTIDE SEQUENCE [LARGE SCALE GENOMIC DNA]</scope>
    <source>
        <strain evidence="3">RMSCC 3488</strain>
    </source>
</reference>
<gene>
    <name evidence="2" type="ORF">CPAG_03936</name>
</gene>
<feature type="region of interest" description="Disordered" evidence="1">
    <location>
        <begin position="92"/>
        <end position="126"/>
    </location>
</feature>
<proteinExistence type="predicted"/>
<dbReference type="VEuPathDB" id="FungiDB:CPAG_03936"/>
<dbReference type="Proteomes" id="UP000054567">
    <property type="component" value="Unassembled WGS sequence"/>
</dbReference>
<feature type="region of interest" description="Disordered" evidence="1">
    <location>
        <begin position="153"/>
        <end position="173"/>
    </location>
</feature>
<organism evidence="2 3">
    <name type="scientific">Coccidioides posadasii RMSCC 3488</name>
    <dbReference type="NCBI Taxonomy" id="454284"/>
    <lineage>
        <taxon>Eukaryota</taxon>
        <taxon>Fungi</taxon>
        <taxon>Dikarya</taxon>
        <taxon>Ascomycota</taxon>
        <taxon>Pezizomycotina</taxon>
        <taxon>Eurotiomycetes</taxon>
        <taxon>Eurotiomycetidae</taxon>
        <taxon>Onygenales</taxon>
        <taxon>Onygenaceae</taxon>
        <taxon>Coccidioides</taxon>
    </lineage>
</organism>
<reference evidence="2 3" key="1">
    <citation type="submission" date="2007-06" db="EMBL/GenBank/DDBJ databases">
        <title>The Genome Sequence of Coccidioides posadasii RMSCC_3488.</title>
        <authorList>
            <consortium name="Coccidioides Genome Resources Consortium"/>
            <consortium name="The Broad Institute Genome Sequencing Platform"/>
            <person name="Henn M.R."/>
            <person name="Sykes S."/>
            <person name="Young S."/>
            <person name="Jaffe D."/>
            <person name="Berlin A."/>
            <person name="Alvarez P."/>
            <person name="Butler J."/>
            <person name="Gnerre S."/>
            <person name="Grabherr M."/>
            <person name="Mauceli E."/>
            <person name="Brockman W."/>
            <person name="Kodira C."/>
            <person name="Alvarado L."/>
            <person name="Zeng Q."/>
            <person name="Crawford M."/>
            <person name="Antoine C."/>
            <person name="Devon K."/>
            <person name="Galgiani J."/>
            <person name="Orsborn K."/>
            <person name="Lewis M.L."/>
            <person name="Nusbaum C."/>
            <person name="Galagan J."/>
            <person name="Birren B."/>
        </authorList>
    </citation>
    <scope>NUCLEOTIDE SEQUENCE [LARGE SCALE GENOMIC DNA]</scope>
    <source>
        <strain evidence="2 3">RMSCC 3488</strain>
    </source>
</reference>
<reference evidence="3" key="2">
    <citation type="journal article" date="2009" name="Genome Res.">
        <title>Comparative genomic analyses of the human fungal pathogens Coccidioides and their relatives.</title>
        <authorList>
            <person name="Sharpton T.J."/>
            <person name="Stajich J.E."/>
            <person name="Rounsley S.D."/>
            <person name="Gardner M.J."/>
            <person name="Wortman J.R."/>
            <person name="Jordar V.S."/>
            <person name="Maiti R."/>
            <person name="Kodira C.D."/>
            <person name="Neafsey D.E."/>
            <person name="Zeng Q."/>
            <person name="Hung C.-Y."/>
            <person name="McMahan C."/>
            <person name="Muszewska A."/>
            <person name="Grynberg M."/>
            <person name="Mandel M.A."/>
            <person name="Kellner E.M."/>
            <person name="Barker B.M."/>
            <person name="Galgiani J.N."/>
            <person name="Orbach M.J."/>
            <person name="Kirkland T.N."/>
            <person name="Cole G.T."/>
            <person name="Henn M.R."/>
            <person name="Birren B.W."/>
            <person name="Taylor J.W."/>
        </authorList>
    </citation>
    <scope>NUCLEOTIDE SEQUENCE [LARGE SCALE GENOMIC DNA]</scope>
    <source>
        <strain evidence="3">RMSCC 3488</strain>
    </source>
</reference>
<evidence type="ECO:0000313" key="3">
    <source>
        <dbReference type="Proteomes" id="UP000054567"/>
    </source>
</evidence>
<feature type="compositionally biased region" description="Basic and acidic residues" evidence="1">
    <location>
        <begin position="105"/>
        <end position="115"/>
    </location>
</feature>
<dbReference type="EMBL" id="DS268110">
    <property type="protein sequence ID" value="KMM67603.1"/>
    <property type="molecule type" value="Genomic_DNA"/>
</dbReference>